<evidence type="ECO:0000313" key="2">
    <source>
        <dbReference type="Proteomes" id="UP000317421"/>
    </source>
</evidence>
<keyword evidence="2" id="KW-1185">Reference proteome</keyword>
<dbReference type="InterPro" id="IPR016024">
    <property type="entry name" value="ARM-type_fold"/>
</dbReference>
<dbReference type="RefSeq" id="WP_146446549.1">
    <property type="nucleotide sequence ID" value="NZ_SJPR01000008.1"/>
</dbReference>
<organism evidence="1 2">
    <name type="scientific">Botrimarina colliarenosi</name>
    <dbReference type="NCBI Taxonomy" id="2528001"/>
    <lineage>
        <taxon>Bacteria</taxon>
        <taxon>Pseudomonadati</taxon>
        <taxon>Planctomycetota</taxon>
        <taxon>Planctomycetia</taxon>
        <taxon>Pirellulales</taxon>
        <taxon>Lacipirellulaceae</taxon>
        <taxon>Botrimarina</taxon>
    </lineage>
</organism>
<accession>A0A5C6A1U4</accession>
<dbReference type="AlphaFoldDB" id="A0A5C6A1U4"/>
<dbReference type="OrthoDB" id="264573at2"/>
<evidence type="ECO:0008006" key="3">
    <source>
        <dbReference type="Google" id="ProtNLM"/>
    </source>
</evidence>
<comment type="caution">
    <text evidence="1">The sequence shown here is derived from an EMBL/GenBank/DDBJ whole genome shotgun (WGS) entry which is preliminary data.</text>
</comment>
<evidence type="ECO:0000313" key="1">
    <source>
        <dbReference type="EMBL" id="TWT93375.1"/>
    </source>
</evidence>
<name>A0A5C6A1U4_9BACT</name>
<dbReference type="EMBL" id="SJPR01000008">
    <property type="protein sequence ID" value="TWT93375.1"/>
    <property type="molecule type" value="Genomic_DNA"/>
</dbReference>
<protein>
    <recommendedName>
        <fullName evidence="3">HEAT repeat protein</fullName>
    </recommendedName>
</protein>
<dbReference type="SUPFAM" id="SSF48371">
    <property type="entry name" value="ARM repeat"/>
    <property type="match status" value="1"/>
</dbReference>
<dbReference type="Gene3D" id="1.25.10.10">
    <property type="entry name" value="Leucine-rich Repeat Variant"/>
    <property type="match status" value="2"/>
</dbReference>
<gene>
    <name evidence="1" type="ORF">Pla108_38690</name>
</gene>
<dbReference type="InterPro" id="IPR011989">
    <property type="entry name" value="ARM-like"/>
</dbReference>
<dbReference type="Pfam" id="PF13646">
    <property type="entry name" value="HEAT_2"/>
    <property type="match status" value="1"/>
</dbReference>
<proteinExistence type="predicted"/>
<sequence length="543" mass="57403">MASAIELTLRTLLGSPNPRATELLLIALQSEEPALRLGAVRVLALREDVAGHRKLVEAFSQLPADAQAALRELPETTPLAEALPSLIRPEAPKLARRGSEVAAALGLTEALPAIVTVALACPDDLSGALAADALLLAVRLEERVRHYDPAVHAGEGPRPQDPAFARRAAVNALVTALDRFGEHGEHDLLQALLLLTPGDEPALLRALRTDTHPAHDALQTALQTSSCPGAISILAALLADLRSPQALLEIVAERYDRAGLTALLTLVGYPVGLRVRENCQRLGFFSWLEPDRVAVLADLSGPAQATAIQLASASQASRSALASAILTVLASEHAVARLAACRAISVLPTRLAEEPLWRALQAADPAVVATAVRMVRKKDYPNATTVLVAMLESPDAPVRDAAGKTLQELSFTAYRDSLHDLPPEVRGDVGRLVGKADPLAVASLRSELGAAAVSRRLKALELIGLMDLANVLVDSLTETLVADKDLGVRVECAQLLGSVTPTTEVIDALVEAVGSRASALRRAAQECLEKLTGQSLETLMEVR</sequence>
<dbReference type="Proteomes" id="UP000317421">
    <property type="component" value="Unassembled WGS sequence"/>
</dbReference>
<reference evidence="1 2" key="1">
    <citation type="submission" date="2019-02" db="EMBL/GenBank/DDBJ databases">
        <title>Deep-cultivation of Planctomycetes and their phenomic and genomic characterization uncovers novel biology.</title>
        <authorList>
            <person name="Wiegand S."/>
            <person name="Jogler M."/>
            <person name="Boedeker C."/>
            <person name="Pinto D."/>
            <person name="Vollmers J."/>
            <person name="Rivas-Marin E."/>
            <person name="Kohn T."/>
            <person name="Peeters S.H."/>
            <person name="Heuer A."/>
            <person name="Rast P."/>
            <person name="Oberbeckmann S."/>
            <person name="Bunk B."/>
            <person name="Jeske O."/>
            <person name="Meyerdierks A."/>
            <person name="Storesund J.E."/>
            <person name="Kallscheuer N."/>
            <person name="Luecker S."/>
            <person name="Lage O.M."/>
            <person name="Pohl T."/>
            <person name="Merkel B.J."/>
            <person name="Hornburger P."/>
            <person name="Mueller R.-W."/>
            <person name="Bruemmer F."/>
            <person name="Labrenz M."/>
            <person name="Spormann A.M."/>
            <person name="Op Den Camp H."/>
            <person name="Overmann J."/>
            <person name="Amann R."/>
            <person name="Jetten M.S.M."/>
            <person name="Mascher T."/>
            <person name="Medema M.H."/>
            <person name="Devos D.P."/>
            <person name="Kaster A.-K."/>
            <person name="Ovreas L."/>
            <person name="Rohde M."/>
            <person name="Galperin M.Y."/>
            <person name="Jogler C."/>
        </authorList>
    </citation>
    <scope>NUCLEOTIDE SEQUENCE [LARGE SCALE GENOMIC DNA]</scope>
    <source>
        <strain evidence="1 2">Pla108</strain>
    </source>
</reference>